<protein>
    <submittedName>
        <fullName evidence="1">Uncharacterized protein</fullName>
    </submittedName>
</protein>
<accession>B8HUT0</accession>
<reference evidence="1" key="1">
    <citation type="submission" date="2009-01" db="EMBL/GenBank/DDBJ databases">
        <title>Complete sequence of chromosome Cyanothece sp. PCC 7425.</title>
        <authorList>
            <consortium name="US DOE Joint Genome Institute"/>
            <person name="Lucas S."/>
            <person name="Copeland A."/>
            <person name="Lapidus A."/>
            <person name="Glavina del Rio T."/>
            <person name="Dalin E."/>
            <person name="Tice H."/>
            <person name="Bruce D."/>
            <person name="Goodwin L."/>
            <person name="Pitluck S."/>
            <person name="Sims D."/>
            <person name="Meineke L."/>
            <person name="Brettin T."/>
            <person name="Detter J.C."/>
            <person name="Han C."/>
            <person name="Larimer F."/>
            <person name="Land M."/>
            <person name="Hauser L."/>
            <person name="Kyrpides N."/>
            <person name="Ovchinnikova G."/>
            <person name="Liberton M."/>
            <person name="Stoeckel J."/>
            <person name="Banerjee A."/>
            <person name="Singh A."/>
            <person name="Page L."/>
            <person name="Sato H."/>
            <person name="Zhao L."/>
            <person name="Sherman L."/>
            <person name="Pakrasi H."/>
            <person name="Richardson P."/>
        </authorList>
    </citation>
    <scope>NUCLEOTIDE SEQUENCE</scope>
    <source>
        <strain evidence="1">PCC 7425</strain>
    </source>
</reference>
<evidence type="ECO:0000313" key="1">
    <source>
        <dbReference type="EMBL" id="ACL42977.1"/>
    </source>
</evidence>
<dbReference type="EMBL" id="CP001344">
    <property type="protein sequence ID" value="ACL42977.1"/>
    <property type="molecule type" value="Genomic_DNA"/>
</dbReference>
<name>B8HUT0_CYAP4</name>
<gene>
    <name evidence="1" type="ordered locus">Cyan7425_0586</name>
</gene>
<dbReference type="OrthoDB" id="9815002at2"/>
<dbReference type="KEGG" id="cyn:Cyan7425_0586"/>
<proteinExistence type="predicted"/>
<dbReference type="HOGENOM" id="CLU_1275939_0_0_3"/>
<dbReference type="AlphaFoldDB" id="B8HUT0"/>
<organism evidence="1">
    <name type="scientific">Cyanothece sp. (strain PCC 7425 / ATCC 29141)</name>
    <dbReference type="NCBI Taxonomy" id="395961"/>
    <lineage>
        <taxon>Bacteria</taxon>
        <taxon>Bacillati</taxon>
        <taxon>Cyanobacteriota</taxon>
        <taxon>Cyanophyceae</taxon>
        <taxon>Gomontiellales</taxon>
        <taxon>Cyanothecaceae</taxon>
        <taxon>Cyanothece</taxon>
    </lineage>
</organism>
<sequence length="213" mass="23011">MLKNLLRGSVCSALILPFAVPYPRLAIAQGFDPNLRSSPSSEQNATFQPEAFRDEVSRATPVIASATLAAPSSSTRINVTITNLSNQSTIGARDIRTVILDCHRAFVRRALTIDQVFAVQAPPGGTATVTTGQDRDDVGPAVLTFTDFNAGESIRFSLDPDTWNNSNFDAKRRDMAGCRVAVVFFPDGNLRGQGVMRLLLDGSVQSAITQRRV</sequence>